<proteinExistence type="inferred from homology"/>
<reference evidence="9" key="1">
    <citation type="submission" date="2024-07" db="EMBL/GenBank/DDBJ databases">
        <title>Complete genome sequence of Prevotella sp. YM-2024 GTC17262.</title>
        <authorList>
            <person name="Hayashi M."/>
            <person name="Muto Y."/>
            <person name="Tanaka K."/>
            <person name="Niwa H."/>
        </authorList>
    </citation>
    <scope>NUCLEOTIDE SEQUENCE</scope>
    <source>
        <strain evidence="9">GTC17262</strain>
    </source>
</reference>
<dbReference type="Gene3D" id="3.20.20.300">
    <property type="entry name" value="Glycoside hydrolase, family 3, N-terminal domain"/>
    <property type="match status" value="1"/>
</dbReference>
<organism evidence="9">
    <name type="scientific">Prevotella sp. GTC17262</name>
    <dbReference type="NCBI Taxonomy" id="3236797"/>
    <lineage>
        <taxon>Bacteria</taxon>
        <taxon>Pseudomonadati</taxon>
        <taxon>Bacteroidota</taxon>
        <taxon>Bacteroidia</taxon>
        <taxon>Bacteroidales</taxon>
        <taxon>Prevotellaceae</taxon>
        <taxon>Prevotella</taxon>
    </lineage>
</organism>
<evidence type="ECO:0000256" key="7">
    <source>
        <dbReference type="RuleBase" id="RU361161"/>
    </source>
</evidence>
<accession>A0AB33JNA4</accession>
<dbReference type="GO" id="GO:0009251">
    <property type="term" value="P:glucan catabolic process"/>
    <property type="evidence" value="ECO:0007669"/>
    <property type="project" value="TreeGrafter"/>
</dbReference>
<dbReference type="Pfam" id="PF14310">
    <property type="entry name" value="Fn3-like"/>
    <property type="match status" value="1"/>
</dbReference>
<gene>
    <name evidence="9" type="primary">bglX</name>
    <name evidence="9" type="ORF">GTC17262_20390</name>
</gene>
<evidence type="ECO:0000256" key="3">
    <source>
        <dbReference type="ARBA" id="ARBA00012744"/>
    </source>
</evidence>
<evidence type="ECO:0000256" key="5">
    <source>
        <dbReference type="ARBA" id="ARBA00022801"/>
    </source>
</evidence>
<evidence type="ECO:0000256" key="2">
    <source>
        <dbReference type="ARBA" id="ARBA00005336"/>
    </source>
</evidence>
<keyword evidence="4" id="KW-0732">Signal</keyword>
<dbReference type="PANTHER" id="PTHR30620:SF16">
    <property type="entry name" value="LYSOSOMAL BETA GLUCOSIDASE"/>
    <property type="match status" value="1"/>
</dbReference>
<dbReference type="Gene3D" id="3.40.50.1700">
    <property type="entry name" value="Glycoside hydrolase family 3 C-terminal domain"/>
    <property type="match status" value="1"/>
</dbReference>
<dbReference type="GO" id="GO:0008422">
    <property type="term" value="F:beta-glucosidase activity"/>
    <property type="evidence" value="ECO:0007669"/>
    <property type="project" value="UniProtKB-EC"/>
</dbReference>
<dbReference type="Pfam" id="PF00933">
    <property type="entry name" value="Glyco_hydro_3"/>
    <property type="match status" value="1"/>
</dbReference>
<dbReference type="FunFam" id="2.60.40.10:FF:000495">
    <property type="entry name" value="Periplasmic beta-glucosidase"/>
    <property type="match status" value="1"/>
</dbReference>
<comment type="catalytic activity">
    <reaction evidence="1">
        <text>Hydrolysis of terminal, non-reducing beta-D-glucosyl residues with release of beta-D-glucose.</text>
        <dbReference type="EC" id="3.2.1.21"/>
    </reaction>
</comment>
<dbReference type="FunFam" id="3.20.20.300:FF:000005">
    <property type="entry name" value="Periplasmic beta-glucosidase"/>
    <property type="match status" value="1"/>
</dbReference>
<dbReference type="InterPro" id="IPR036881">
    <property type="entry name" value="Glyco_hydro_3_C_sf"/>
</dbReference>
<comment type="similarity">
    <text evidence="2 7">Belongs to the glycosyl hydrolase 3 family.</text>
</comment>
<dbReference type="Gene3D" id="2.60.40.10">
    <property type="entry name" value="Immunoglobulins"/>
    <property type="match status" value="1"/>
</dbReference>
<dbReference type="Pfam" id="PF01915">
    <property type="entry name" value="Glyco_hydro_3_C"/>
    <property type="match status" value="1"/>
</dbReference>
<dbReference type="SMART" id="SM01217">
    <property type="entry name" value="Fn3_like"/>
    <property type="match status" value="1"/>
</dbReference>
<dbReference type="InterPro" id="IPR002772">
    <property type="entry name" value="Glyco_hydro_3_C"/>
</dbReference>
<dbReference type="EMBL" id="AP035789">
    <property type="protein sequence ID" value="BFO81848.1"/>
    <property type="molecule type" value="Genomic_DNA"/>
</dbReference>
<evidence type="ECO:0000256" key="1">
    <source>
        <dbReference type="ARBA" id="ARBA00000448"/>
    </source>
</evidence>
<keyword evidence="5 7" id="KW-0378">Hydrolase</keyword>
<dbReference type="SUPFAM" id="SSF52279">
    <property type="entry name" value="Beta-D-glucan exohydrolase, C-terminal domain"/>
    <property type="match status" value="1"/>
</dbReference>
<dbReference type="NCBIfam" id="NF011678">
    <property type="entry name" value="PRK15098.1"/>
    <property type="match status" value="1"/>
</dbReference>
<dbReference type="PANTHER" id="PTHR30620">
    <property type="entry name" value="PERIPLASMIC BETA-GLUCOSIDASE-RELATED"/>
    <property type="match status" value="1"/>
</dbReference>
<protein>
    <recommendedName>
        <fullName evidence="3">beta-glucosidase</fullName>
        <ecNumber evidence="3">3.2.1.21</ecNumber>
    </recommendedName>
</protein>
<dbReference type="InterPro" id="IPR013783">
    <property type="entry name" value="Ig-like_fold"/>
</dbReference>
<dbReference type="PRINTS" id="PR00133">
    <property type="entry name" value="GLHYDRLASE3"/>
</dbReference>
<name>A0AB33JNA4_9BACT</name>
<evidence type="ECO:0000256" key="6">
    <source>
        <dbReference type="ARBA" id="ARBA00023295"/>
    </source>
</evidence>
<dbReference type="PROSITE" id="PS00775">
    <property type="entry name" value="GLYCOSYL_HYDROL_F3"/>
    <property type="match status" value="1"/>
</dbReference>
<sequence length="750" mass="83176">MNLNIKTNILIVSLLLIPFKGVSAISISNIKANNKTINKSHKSEKSESDFINELLRKMTLEEKIGQLSQYVGKELLTGPLSKTLSDSLLERGMIGSVLNIGGVEKIKRVQELNMKHSRLKIPILFGFDVIHGFKTIFPVPLAEASSWDLDLMRRTAKAASIEASASGIHWTFAPMVDIARDPRWGRIVEGAGEDTYLGCKIADARVRGFQWNLWQPNSVMACAKHFAVYGAPQGGVDYAPVDVSNTTLFETYLPPYKACIDAGVQTFMSAFNDVNGMPATGSKFLLTDLLRKQWGFKGFVVSDWAAVAQLKNQGVVANEEDAGTLALNAGLDMNMTDGVYNAHLAEAIKKGKVSIETVDESVRRILRVKYRLGLFKDPYRFLDLKREKQEIRNDSIMKLAREAACKSVVLLKNDMNILPLSKRIKRIALIGPLANDQNELMGSWKARGEKEDVVTVLQGIKNKSGNGIDIKYIRGCDWTDSSKAEFSEAVKIAKESDVVIAVVGEKALMSGEDRSRAYLNLPGVQEELLEELKKSGKPVITVLMNGRPLTLANVVKSSDALLETWFLGTQAGNAIADILFGDYNPSGKLTVSFPYAEGQIPNYYNYKRSGRPTYLKYIDLKKDNLFPFGFGLSYTKFTYSNLQCPPSFDSQGKAIVSIDVTNNGNYDGEETVQLYVADKVASMVRPVKELKGFKKVFIPKGKTIKVDIELNSQELGFWTNDMKYVVEPGEFNIMVGPNSEQLTTQTIILK</sequence>
<evidence type="ECO:0000256" key="4">
    <source>
        <dbReference type="ARBA" id="ARBA00022729"/>
    </source>
</evidence>
<dbReference type="InterPro" id="IPR017853">
    <property type="entry name" value="GH"/>
</dbReference>
<feature type="domain" description="Fibronectin type III-like" evidence="8">
    <location>
        <begin position="670"/>
        <end position="739"/>
    </location>
</feature>
<keyword evidence="6 7" id="KW-0326">Glycosidase</keyword>
<dbReference type="EC" id="3.2.1.21" evidence="3"/>
<dbReference type="InterPro" id="IPR019800">
    <property type="entry name" value="Glyco_hydro_3_AS"/>
</dbReference>
<dbReference type="InterPro" id="IPR026891">
    <property type="entry name" value="Fn3-like"/>
</dbReference>
<dbReference type="InterPro" id="IPR001764">
    <property type="entry name" value="Glyco_hydro_3_N"/>
</dbReference>
<dbReference type="InterPro" id="IPR036962">
    <property type="entry name" value="Glyco_hydro_3_N_sf"/>
</dbReference>
<dbReference type="AlphaFoldDB" id="A0AB33JNA4"/>
<dbReference type="InterPro" id="IPR051915">
    <property type="entry name" value="Cellulose_Degrad_GH3"/>
</dbReference>
<evidence type="ECO:0000259" key="8">
    <source>
        <dbReference type="SMART" id="SM01217"/>
    </source>
</evidence>
<evidence type="ECO:0000313" key="9">
    <source>
        <dbReference type="EMBL" id="BFO81848.1"/>
    </source>
</evidence>
<dbReference type="SUPFAM" id="SSF51445">
    <property type="entry name" value="(Trans)glycosidases"/>
    <property type="match status" value="1"/>
</dbReference>